<proteinExistence type="predicted"/>
<dbReference type="PANTHER" id="PTHR45138">
    <property type="entry name" value="REGULATORY COMPONENTS OF SENSORY TRANSDUCTION SYSTEM"/>
    <property type="match status" value="1"/>
</dbReference>
<dbReference type="GO" id="GO:1902201">
    <property type="term" value="P:negative regulation of bacterial-type flagellum-dependent cell motility"/>
    <property type="evidence" value="ECO:0007669"/>
    <property type="project" value="TreeGrafter"/>
</dbReference>
<dbReference type="GO" id="GO:0043709">
    <property type="term" value="P:cell adhesion involved in single-species biofilm formation"/>
    <property type="evidence" value="ECO:0007669"/>
    <property type="project" value="TreeGrafter"/>
</dbReference>
<dbReference type="PANTHER" id="PTHR45138:SF24">
    <property type="entry name" value="DIGUANYLATE CYCLASE DGCC-RELATED"/>
    <property type="match status" value="1"/>
</dbReference>
<dbReference type="Gene3D" id="3.30.70.270">
    <property type="match status" value="1"/>
</dbReference>
<dbReference type="SMART" id="SM00267">
    <property type="entry name" value="GGDEF"/>
    <property type="match status" value="1"/>
</dbReference>
<evidence type="ECO:0000256" key="1">
    <source>
        <dbReference type="ARBA" id="ARBA00012528"/>
    </source>
</evidence>
<dbReference type="CDD" id="cd01949">
    <property type="entry name" value="GGDEF"/>
    <property type="match status" value="1"/>
</dbReference>
<dbReference type="InterPro" id="IPR000160">
    <property type="entry name" value="GGDEF_dom"/>
</dbReference>
<dbReference type="eggNOG" id="COG3706">
    <property type="taxonomic scope" value="Bacteria"/>
</dbReference>
<organism evidence="4 5">
    <name type="scientific">Pseudomonas rhizosphaerae</name>
    <dbReference type="NCBI Taxonomy" id="216142"/>
    <lineage>
        <taxon>Bacteria</taxon>
        <taxon>Pseudomonadati</taxon>
        <taxon>Pseudomonadota</taxon>
        <taxon>Gammaproteobacteria</taxon>
        <taxon>Pseudomonadales</taxon>
        <taxon>Pseudomonadaceae</taxon>
        <taxon>Pseudomonas</taxon>
    </lineage>
</organism>
<gene>
    <name evidence="4" type="ORF">LT40_08095</name>
</gene>
<dbReference type="KEGG" id="prh:LT40_08095"/>
<dbReference type="GO" id="GO:0052621">
    <property type="term" value="F:diguanylate cyclase activity"/>
    <property type="evidence" value="ECO:0007669"/>
    <property type="project" value="UniProtKB-EC"/>
</dbReference>
<dbReference type="InterPro" id="IPR029787">
    <property type="entry name" value="Nucleotide_cyclase"/>
</dbReference>
<keyword evidence="2" id="KW-1133">Transmembrane helix</keyword>
<dbReference type="GO" id="GO:0005886">
    <property type="term" value="C:plasma membrane"/>
    <property type="evidence" value="ECO:0007669"/>
    <property type="project" value="TreeGrafter"/>
</dbReference>
<accession>A0A089YSJ7</accession>
<keyword evidence="5" id="KW-1185">Reference proteome</keyword>
<keyword evidence="2" id="KW-0472">Membrane</keyword>
<dbReference type="Pfam" id="PF00990">
    <property type="entry name" value="GGDEF"/>
    <property type="match status" value="1"/>
</dbReference>
<dbReference type="InterPro" id="IPR007894">
    <property type="entry name" value="MASE2"/>
</dbReference>
<dbReference type="InterPro" id="IPR050469">
    <property type="entry name" value="Diguanylate_Cyclase"/>
</dbReference>
<name>A0A089YSJ7_9PSED</name>
<evidence type="ECO:0000259" key="3">
    <source>
        <dbReference type="PROSITE" id="PS50887"/>
    </source>
</evidence>
<dbReference type="HOGENOM" id="CLU_000445_11_1_6"/>
<dbReference type="OrthoDB" id="9812260at2"/>
<protein>
    <recommendedName>
        <fullName evidence="1">diguanylate cyclase</fullName>
        <ecNumber evidence="1">2.7.7.65</ecNumber>
    </recommendedName>
</protein>
<evidence type="ECO:0000313" key="5">
    <source>
        <dbReference type="Proteomes" id="UP000029499"/>
    </source>
</evidence>
<keyword evidence="2" id="KW-0812">Transmembrane</keyword>
<dbReference type="InterPro" id="IPR043128">
    <property type="entry name" value="Rev_trsase/Diguanyl_cyclase"/>
</dbReference>
<evidence type="ECO:0000313" key="4">
    <source>
        <dbReference type="EMBL" id="AIS17362.1"/>
    </source>
</evidence>
<feature type="transmembrane region" description="Helical" evidence="2">
    <location>
        <begin position="131"/>
        <end position="151"/>
    </location>
</feature>
<dbReference type="RefSeq" id="WP_043188579.1">
    <property type="nucleotide sequence ID" value="NZ_CP009533.1"/>
</dbReference>
<dbReference type="Proteomes" id="UP000029499">
    <property type="component" value="Chromosome"/>
</dbReference>
<feature type="transmembrane region" description="Helical" evidence="2">
    <location>
        <begin position="21"/>
        <end position="37"/>
    </location>
</feature>
<feature type="domain" description="GGDEF" evidence="3">
    <location>
        <begin position="216"/>
        <end position="347"/>
    </location>
</feature>
<dbReference type="NCBIfam" id="TIGR00254">
    <property type="entry name" value="GGDEF"/>
    <property type="match status" value="1"/>
</dbReference>
<reference evidence="4 5" key="1">
    <citation type="journal article" date="2015" name="J. Biotechnol.">
        <title>Complete genome sequence of Pseudomonas rhizosphaerae IH5T (=DSM 16299T), a phosphate-solubilizing rhizobacterium for bacterial biofertilizer.</title>
        <authorList>
            <person name="Kwak Y."/>
            <person name="Jung B.K."/>
            <person name="Shin J.H."/>
        </authorList>
    </citation>
    <scope>NUCLEOTIDE SEQUENCE [LARGE SCALE GENOMIC DNA]</scope>
    <source>
        <strain evidence="4">DSM 16299</strain>
    </source>
</reference>
<dbReference type="SUPFAM" id="SSF55073">
    <property type="entry name" value="Nucleotide cyclase"/>
    <property type="match status" value="1"/>
</dbReference>
<dbReference type="EC" id="2.7.7.65" evidence="1"/>
<dbReference type="EMBL" id="CP009533">
    <property type="protein sequence ID" value="AIS17362.1"/>
    <property type="molecule type" value="Genomic_DNA"/>
</dbReference>
<dbReference type="Pfam" id="PF05230">
    <property type="entry name" value="MASE2"/>
    <property type="match status" value="1"/>
</dbReference>
<evidence type="ECO:0000256" key="2">
    <source>
        <dbReference type="SAM" id="Phobius"/>
    </source>
</evidence>
<dbReference type="PROSITE" id="PS50887">
    <property type="entry name" value="GGDEF"/>
    <property type="match status" value="1"/>
</dbReference>
<feature type="transmembrane region" description="Helical" evidence="2">
    <location>
        <begin position="43"/>
        <end position="63"/>
    </location>
</feature>
<dbReference type="AlphaFoldDB" id="A0A089YSJ7"/>
<dbReference type="STRING" id="216142.LT40_08095"/>
<sequence length="353" mass="39116">MPLSRRELGIEFARRIYRPRSVGCLLSAVFISAVLWVDPGTPAWVWAAMLANLMAWPTVAYLLARRALNPFAVELRSLALDSLFAGCWAGLMALNLLPSVLLLAMVAMNAMAAGGWRLFRTSVALQALGLLLMLSLKGFELSLATSAFQQLTCLPMLVIYPLIVARASYAVSVQLAVHKKAFKLISKLDGMTRLLHHASWREKLDEIFPRCRRGEVVAMLALIDIDNFKRINDEHGHLVGDAIIGRLANLLRSGLGTSAVPGRYGGDEFCLLLLDAGVDEAYRQLDEIRQRFAEWADVTVPVQVTLSIGLVPYSHQYASERDWIKATDEALYRAKRGGKNRLCVQEWPLAVDG</sequence>
<feature type="transmembrane region" description="Helical" evidence="2">
    <location>
        <begin position="157"/>
        <end position="177"/>
    </location>
</feature>